<dbReference type="GO" id="GO:0046872">
    <property type="term" value="F:metal ion binding"/>
    <property type="evidence" value="ECO:0007669"/>
    <property type="project" value="UniProtKB-KW"/>
</dbReference>
<dbReference type="OMA" id="LPMNASC"/>
<proteinExistence type="predicted"/>
<dbReference type="GO" id="GO:0006284">
    <property type="term" value="P:base-excision repair"/>
    <property type="evidence" value="ECO:0007669"/>
    <property type="project" value="InterPro"/>
</dbReference>
<reference evidence="3 4" key="2">
    <citation type="journal article" date="2017" name="Genome Biol.">
        <title>New reference genome sequences of hot pepper reveal the massive evolution of plant disease-resistance genes by retroduplication.</title>
        <authorList>
            <person name="Kim S."/>
            <person name="Park J."/>
            <person name="Yeom S.I."/>
            <person name="Kim Y.M."/>
            <person name="Seo E."/>
            <person name="Kim K.T."/>
            <person name="Kim M.S."/>
            <person name="Lee J.M."/>
            <person name="Cheong K."/>
            <person name="Shin H.S."/>
            <person name="Kim S.B."/>
            <person name="Han K."/>
            <person name="Lee J."/>
            <person name="Park M."/>
            <person name="Lee H.A."/>
            <person name="Lee H.Y."/>
            <person name="Lee Y."/>
            <person name="Oh S."/>
            <person name="Lee J.H."/>
            <person name="Choi E."/>
            <person name="Choi E."/>
            <person name="Lee S.E."/>
            <person name="Jeon J."/>
            <person name="Kim H."/>
            <person name="Choi G."/>
            <person name="Song H."/>
            <person name="Lee J."/>
            <person name="Lee S.C."/>
            <person name="Kwon J.K."/>
            <person name="Lee H.Y."/>
            <person name="Koo N."/>
            <person name="Hong Y."/>
            <person name="Kim R.W."/>
            <person name="Kang W.H."/>
            <person name="Huh J.H."/>
            <person name="Kang B.C."/>
            <person name="Yang T.J."/>
            <person name="Lee Y.H."/>
            <person name="Bennetzen J.L."/>
            <person name="Choi D."/>
        </authorList>
    </citation>
    <scope>NUCLEOTIDE SEQUENCE [LARGE SCALE GENOMIC DNA]</scope>
    <source>
        <strain evidence="4">cv. CM334</strain>
    </source>
</reference>
<feature type="compositionally biased region" description="Low complexity" evidence="2">
    <location>
        <begin position="101"/>
        <end position="118"/>
    </location>
</feature>
<dbReference type="PANTHER" id="PTHR31116:SF5">
    <property type="entry name" value="OS06G0649800 PROTEIN"/>
    <property type="match status" value="1"/>
</dbReference>
<accession>A0A2G3A2J7</accession>
<dbReference type="OrthoDB" id="3941538at2759"/>
<feature type="binding site" evidence="1">
    <location>
        <position position="345"/>
    </location>
    <ligand>
        <name>Zn(2+)</name>
        <dbReference type="ChEBI" id="CHEBI:29105"/>
    </ligand>
</feature>
<feature type="binding site" evidence="1">
    <location>
        <position position="172"/>
    </location>
    <ligand>
        <name>Zn(2+)</name>
        <dbReference type="ChEBI" id="CHEBI:29105"/>
    </ligand>
</feature>
<dbReference type="Proteomes" id="UP000222542">
    <property type="component" value="Unassembled WGS sequence"/>
</dbReference>
<sequence>MSGGPRVKLMNNADSEVRSVLGPAGNKSRSVELRKPVEKPVKNNKPETEESKGKKFEGADVLHESRSPVAVSKKCGAVTSILKQQQDHRTLLMRPNLSLNASCSSDASTDSSQSRASTGKLSRGSVTPRGGRRKQCSPKVVKSEKVGKVVGEVESLSPVSNPGDGLVIKKKCAWVTPNTDPSYAAFHDEEWGVPVHDDKKLFELLSLCTALAELSWPAILSKRHMFREVFQNFDPVAVSKLNEKKIAPPGSPASTLLSEVKLRAVIENARQTCKLIDELGSFDKYIWGFVNNRPIVSQFRYARQVPLKTSKAEGISKDLVKRGFRGVGPTVVYSFMQVAGITNDHLISCFRFHDCVAASDGTDKYDGLATKSEVKNQVKDETEMGLISAIDDFNLST</sequence>
<evidence type="ECO:0000256" key="1">
    <source>
        <dbReference type="PIRSR" id="PIRSR605019-1"/>
    </source>
</evidence>
<organism evidence="3 4">
    <name type="scientific">Capsicum annuum</name>
    <name type="common">Capsicum pepper</name>
    <dbReference type="NCBI Taxonomy" id="4072"/>
    <lineage>
        <taxon>Eukaryota</taxon>
        <taxon>Viridiplantae</taxon>
        <taxon>Streptophyta</taxon>
        <taxon>Embryophyta</taxon>
        <taxon>Tracheophyta</taxon>
        <taxon>Spermatophyta</taxon>
        <taxon>Magnoliopsida</taxon>
        <taxon>eudicotyledons</taxon>
        <taxon>Gunneridae</taxon>
        <taxon>Pentapetalae</taxon>
        <taxon>asterids</taxon>
        <taxon>lamiids</taxon>
        <taxon>Solanales</taxon>
        <taxon>Solanaceae</taxon>
        <taxon>Solanoideae</taxon>
        <taxon>Capsiceae</taxon>
        <taxon>Capsicum</taxon>
    </lineage>
</organism>
<evidence type="ECO:0000256" key="2">
    <source>
        <dbReference type="SAM" id="MobiDB-lite"/>
    </source>
</evidence>
<feature type="region of interest" description="Disordered" evidence="2">
    <location>
        <begin position="1"/>
        <end position="67"/>
    </location>
</feature>
<dbReference type="PANTHER" id="PTHR31116">
    <property type="entry name" value="OS04G0501200 PROTEIN"/>
    <property type="match status" value="1"/>
</dbReference>
<reference evidence="3 4" key="1">
    <citation type="journal article" date="2014" name="Nat. Genet.">
        <title>Genome sequence of the hot pepper provides insights into the evolution of pungency in Capsicum species.</title>
        <authorList>
            <person name="Kim S."/>
            <person name="Park M."/>
            <person name="Yeom S.I."/>
            <person name="Kim Y.M."/>
            <person name="Lee J.M."/>
            <person name="Lee H.A."/>
            <person name="Seo E."/>
            <person name="Choi J."/>
            <person name="Cheong K."/>
            <person name="Kim K.T."/>
            <person name="Jung K."/>
            <person name="Lee G.W."/>
            <person name="Oh S.K."/>
            <person name="Bae C."/>
            <person name="Kim S.B."/>
            <person name="Lee H.Y."/>
            <person name="Kim S.Y."/>
            <person name="Kim M.S."/>
            <person name="Kang B.C."/>
            <person name="Jo Y.D."/>
            <person name="Yang H.B."/>
            <person name="Jeong H.J."/>
            <person name="Kang W.H."/>
            <person name="Kwon J.K."/>
            <person name="Shin C."/>
            <person name="Lim J.Y."/>
            <person name="Park J.H."/>
            <person name="Huh J.H."/>
            <person name="Kim J.S."/>
            <person name="Kim B.D."/>
            <person name="Cohen O."/>
            <person name="Paran I."/>
            <person name="Suh M.C."/>
            <person name="Lee S.B."/>
            <person name="Kim Y.K."/>
            <person name="Shin Y."/>
            <person name="Noh S.J."/>
            <person name="Park J."/>
            <person name="Seo Y.S."/>
            <person name="Kwon S.Y."/>
            <person name="Kim H.A."/>
            <person name="Park J.M."/>
            <person name="Kim H.J."/>
            <person name="Choi S.B."/>
            <person name="Bosland P.W."/>
            <person name="Reeves G."/>
            <person name="Jo S.H."/>
            <person name="Lee B.W."/>
            <person name="Cho H.T."/>
            <person name="Choi H.S."/>
            <person name="Lee M.S."/>
            <person name="Yu Y."/>
            <person name="Do Choi Y."/>
            <person name="Park B.S."/>
            <person name="van Deynze A."/>
            <person name="Ashrafi H."/>
            <person name="Hill T."/>
            <person name="Kim W.T."/>
            <person name="Pai H.S."/>
            <person name="Ahn H.K."/>
            <person name="Yeam I."/>
            <person name="Giovannoni J.J."/>
            <person name="Rose J.K."/>
            <person name="Sorensen I."/>
            <person name="Lee S.J."/>
            <person name="Kim R.W."/>
            <person name="Choi I.Y."/>
            <person name="Choi B.S."/>
            <person name="Lim J.S."/>
            <person name="Lee Y.H."/>
            <person name="Choi D."/>
        </authorList>
    </citation>
    <scope>NUCLEOTIDE SEQUENCE [LARGE SCALE GENOMIC DNA]</scope>
    <source>
        <strain evidence="4">cv. CM334</strain>
    </source>
</reference>
<dbReference type="STRING" id="4072.A0A2G3A2J7"/>
<feature type="region of interest" description="Disordered" evidence="2">
    <location>
        <begin position="101"/>
        <end position="138"/>
    </location>
</feature>
<dbReference type="SMR" id="A0A2G3A2J7"/>
<comment type="caution">
    <text evidence="3">The sequence shown here is derived from an EMBL/GenBank/DDBJ whole genome shotgun (WGS) entry which is preliminary data.</text>
</comment>
<feature type="binding site" evidence="1">
    <location>
        <position position="349"/>
    </location>
    <ligand>
        <name>Zn(2+)</name>
        <dbReference type="ChEBI" id="CHEBI:29105"/>
    </ligand>
</feature>
<keyword evidence="4" id="KW-1185">Reference proteome</keyword>
<feature type="compositionally biased region" description="Basic and acidic residues" evidence="2">
    <location>
        <begin position="29"/>
        <end position="66"/>
    </location>
</feature>
<dbReference type="InterPro" id="IPR011257">
    <property type="entry name" value="DNA_glycosylase"/>
</dbReference>
<dbReference type="Gramene" id="PHT88438">
    <property type="protein sequence ID" value="PHT88438"/>
    <property type="gene ID" value="T459_10544"/>
</dbReference>
<dbReference type="SUPFAM" id="SSF48150">
    <property type="entry name" value="DNA-glycosylase"/>
    <property type="match status" value="1"/>
</dbReference>
<feature type="binding site" evidence="1">
    <location>
        <position position="187"/>
    </location>
    <ligand>
        <name>Zn(2+)</name>
        <dbReference type="ChEBI" id="CHEBI:29105"/>
    </ligand>
</feature>
<protein>
    <submittedName>
        <fullName evidence="3">Uncharacterized protein</fullName>
    </submittedName>
</protein>
<keyword evidence="1" id="KW-0479">Metal-binding</keyword>
<dbReference type="AlphaFoldDB" id="A0A2G3A2J7"/>
<keyword evidence="1" id="KW-0862">Zinc</keyword>
<dbReference type="Gene3D" id="1.10.340.30">
    <property type="entry name" value="Hypothetical protein, domain 2"/>
    <property type="match status" value="1"/>
</dbReference>
<gene>
    <name evidence="3" type="ORF">T459_10544</name>
</gene>
<dbReference type="Pfam" id="PF03352">
    <property type="entry name" value="Adenine_glyco"/>
    <property type="match status" value="1"/>
</dbReference>
<dbReference type="InterPro" id="IPR005019">
    <property type="entry name" value="Adenine_glyco"/>
</dbReference>
<dbReference type="EMBL" id="AYRZ02000003">
    <property type="protein sequence ID" value="PHT88438.1"/>
    <property type="molecule type" value="Genomic_DNA"/>
</dbReference>
<evidence type="ECO:0000313" key="4">
    <source>
        <dbReference type="Proteomes" id="UP000222542"/>
    </source>
</evidence>
<evidence type="ECO:0000313" key="3">
    <source>
        <dbReference type="EMBL" id="PHT88438.1"/>
    </source>
</evidence>
<dbReference type="GO" id="GO:0008725">
    <property type="term" value="F:DNA-3-methyladenine glycosylase activity"/>
    <property type="evidence" value="ECO:0007669"/>
    <property type="project" value="InterPro"/>
</dbReference>
<name>A0A2G3A2J7_CAPAN</name>